<dbReference type="RefSeq" id="WP_030003778.1">
    <property type="nucleotide sequence ID" value="NC_022538.1"/>
</dbReference>
<protein>
    <submittedName>
        <fullName evidence="4">Thioredoxin reductase</fullName>
        <ecNumber evidence="4">1.8.1.9</ecNumber>
    </submittedName>
</protein>
<dbReference type="Proteomes" id="UP000032740">
    <property type="component" value="Chromosome"/>
</dbReference>
<evidence type="ECO:0000313" key="5">
    <source>
        <dbReference type="Proteomes" id="UP000032740"/>
    </source>
</evidence>
<dbReference type="InterPro" id="IPR036188">
    <property type="entry name" value="FAD/NAD-bd_sf"/>
</dbReference>
<evidence type="ECO:0000256" key="2">
    <source>
        <dbReference type="ARBA" id="ARBA00023002"/>
    </source>
</evidence>
<gene>
    <name evidence="4" type="primary">trxB</name>
    <name evidence="4" type="ORF">BN85413180</name>
</gene>
<keyword evidence="5" id="KW-1185">Reference proteome</keyword>
<dbReference type="OrthoDB" id="9806179at2"/>
<dbReference type="EC" id="1.8.1.9" evidence="4"/>
<dbReference type="PRINTS" id="PR00368">
    <property type="entry name" value="FADPNR"/>
</dbReference>
<reference evidence="4 5" key="1">
    <citation type="journal article" date="2013" name="J. Mol. Microbiol. Biotechnol.">
        <title>Analysis of the Complete Genomes of Acholeplasma brassicae , A. palmae and A. laidlawii and Their Comparison to the Obligate Parasites from ' Candidatus Phytoplasma'.</title>
        <authorList>
            <person name="Kube M."/>
            <person name="Siewert C."/>
            <person name="Migdoll A.M."/>
            <person name="Duduk B."/>
            <person name="Holz S."/>
            <person name="Rabus R."/>
            <person name="Seemuller E."/>
            <person name="Mitrovic J."/>
            <person name="Muller I."/>
            <person name="Buttner C."/>
            <person name="Reinhardt R."/>
        </authorList>
    </citation>
    <scope>NUCLEOTIDE SEQUENCE [LARGE SCALE GENOMIC DNA]</scope>
    <source>
        <strain evidence="4 5">J233</strain>
    </source>
</reference>
<organism evidence="4 5">
    <name type="scientific">Alteracholeplasma palmae (strain ATCC 49389 / J233)</name>
    <name type="common">Acholeplasma palmae</name>
    <dbReference type="NCBI Taxonomy" id="1318466"/>
    <lineage>
        <taxon>Bacteria</taxon>
        <taxon>Bacillati</taxon>
        <taxon>Mycoplasmatota</taxon>
        <taxon>Mollicutes</taxon>
        <taxon>Acholeplasmatales</taxon>
        <taxon>Acholeplasmataceae</taxon>
        <taxon>Acholeplasma</taxon>
    </lineage>
</organism>
<dbReference type="InterPro" id="IPR050097">
    <property type="entry name" value="Ferredoxin-NADP_redctase_2"/>
</dbReference>
<evidence type="ECO:0000259" key="3">
    <source>
        <dbReference type="Pfam" id="PF07992"/>
    </source>
</evidence>
<dbReference type="PANTHER" id="PTHR48105">
    <property type="entry name" value="THIOREDOXIN REDUCTASE 1-RELATED-RELATED"/>
    <property type="match status" value="1"/>
</dbReference>
<name>U4KQN6_ALTPJ</name>
<accession>U4KQN6</accession>
<dbReference type="STRING" id="1318466.BN85413180"/>
<dbReference type="PRINTS" id="PR00469">
    <property type="entry name" value="PNDRDTASEII"/>
</dbReference>
<evidence type="ECO:0000256" key="1">
    <source>
        <dbReference type="ARBA" id="ARBA00022630"/>
    </source>
</evidence>
<dbReference type="SUPFAM" id="SSF51905">
    <property type="entry name" value="FAD/NAD(P)-binding domain"/>
    <property type="match status" value="1"/>
</dbReference>
<dbReference type="InterPro" id="IPR023753">
    <property type="entry name" value="FAD/NAD-binding_dom"/>
</dbReference>
<dbReference type="KEGG" id="apal:BN85413180"/>
<dbReference type="Gene3D" id="3.50.50.60">
    <property type="entry name" value="FAD/NAD(P)-binding domain"/>
    <property type="match status" value="2"/>
</dbReference>
<dbReference type="HOGENOM" id="CLU_031864_5_3_14"/>
<keyword evidence="2 4" id="KW-0560">Oxidoreductase</keyword>
<dbReference type="GO" id="GO:0004791">
    <property type="term" value="F:thioredoxin-disulfide reductase (NADPH) activity"/>
    <property type="evidence" value="ECO:0007669"/>
    <property type="project" value="UniProtKB-EC"/>
</dbReference>
<dbReference type="AlphaFoldDB" id="U4KQN6"/>
<dbReference type="Pfam" id="PF07992">
    <property type="entry name" value="Pyr_redox_2"/>
    <property type="match status" value="1"/>
</dbReference>
<evidence type="ECO:0000313" key="4">
    <source>
        <dbReference type="EMBL" id="CCV64895.1"/>
    </source>
</evidence>
<feature type="domain" description="FAD/NAD(P)-binding" evidence="3">
    <location>
        <begin position="2"/>
        <end position="266"/>
    </location>
</feature>
<proteinExistence type="predicted"/>
<sequence length="282" mass="30753">MYDTIVIGLGPAGATAAIYLKRFNNDVLLIGKDLGALKESDMIENYYGFAEPISGNIIVANGIKQAERHGVPIIRDSVINIDEHDNYFIVTTEHAVFEAKTILLATGKNRKRLPVEGFNAYRGKGISLCVTCDGFFFRKKKIGIIGDGPYMLHELSLLTNLTDDITIFSNGINIKNDSYKVVTEPITGFYGDSKLTSLKTSNATYQLDGVFVAIGSPSALEFAQSLGIILDKETIIVDDNFQTNNPGVFAAGDVIGGFLQISKAVCDGTNAARKIHEYLRKK</sequence>
<keyword evidence="1" id="KW-0285">Flavoprotein</keyword>
<dbReference type="EMBL" id="FO681347">
    <property type="protein sequence ID" value="CCV64895.1"/>
    <property type="molecule type" value="Genomic_DNA"/>
</dbReference>